<dbReference type="Proteomes" id="UP000252124">
    <property type="component" value="Unassembled WGS sequence"/>
</dbReference>
<keyword evidence="3" id="KW-0560">Oxidoreductase</keyword>
<reference evidence="6 7" key="1">
    <citation type="submission" date="2018-06" db="EMBL/GenBank/DDBJ databases">
        <title>Genomic Encyclopedia of Type Strains, Phase III (KMG-III): the genomes of soil and plant-associated and newly described type strains.</title>
        <authorList>
            <person name="Whitman W."/>
        </authorList>
    </citation>
    <scope>NUCLEOTIDE SEQUENCE [LARGE SCALE GENOMIC DNA]</scope>
    <source>
        <strain evidence="6 7">CECT 7342</strain>
    </source>
</reference>
<evidence type="ECO:0000256" key="1">
    <source>
        <dbReference type="ARBA" id="ARBA00022630"/>
    </source>
</evidence>
<evidence type="ECO:0000313" key="6">
    <source>
        <dbReference type="EMBL" id="RBP24195.1"/>
    </source>
</evidence>
<dbReference type="RefSeq" id="WP_088587482.1">
    <property type="nucleotide sequence ID" value="NZ_CADIJU010000001.1"/>
</dbReference>
<evidence type="ECO:0000313" key="7">
    <source>
        <dbReference type="Proteomes" id="UP000252124"/>
    </source>
</evidence>
<dbReference type="EMBL" id="QNRM01000001">
    <property type="protein sequence ID" value="RBP24195.1"/>
    <property type="molecule type" value="Genomic_DNA"/>
</dbReference>
<name>A0ABX9GIM7_9BURK</name>
<comment type="caution">
    <text evidence="6">The sequence shown here is derived from an EMBL/GenBank/DDBJ whole genome shotgun (WGS) entry which is preliminary data.</text>
</comment>
<dbReference type="Gene3D" id="3.20.20.30">
    <property type="entry name" value="Luciferase-like domain"/>
    <property type="match status" value="1"/>
</dbReference>
<dbReference type="InterPro" id="IPR036661">
    <property type="entry name" value="Luciferase-like_sf"/>
</dbReference>
<dbReference type="InterPro" id="IPR011251">
    <property type="entry name" value="Luciferase-like_dom"/>
</dbReference>
<evidence type="ECO:0000259" key="5">
    <source>
        <dbReference type="Pfam" id="PF00296"/>
    </source>
</evidence>
<gene>
    <name evidence="6" type="ORF">DFP87_101705</name>
</gene>
<evidence type="ECO:0000256" key="3">
    <source>
        <dbReference type="ARBA" id="ARBA00023002"/>
    </source>
</evidence>
<dbReference type="GeneID" id="99728870"/>
<dbReference type="PANTHER" id="PTHR30011:SF16">
    <property type="entry name" value="C2H2 FINGER DOMAIN TRANSCRIPTION FACTOR (EUROFUNG)-RELATED"/>
    <property type="match status" value="1"/>
</dbReference>
<feature type="domain" description="Luciferase-like" evidence="5">
    <location>
        <begin position="30"/>
        <end position="274"/>
    </location>
</feature>
<sequence>MTDPLLFPIGLALNGIAHTPQDDASARRTEARWLDALRRADDAGLDFATFEDRWARGSASGQSPLDATLLLSRAGPATRRIGLIPSVAVSTNEPFHISTAIATLDYVTRGRAGLLPQVPAESDVEAALAHAGSRIYGLPDERDGLYRDSADALDAVRRLWDSWEEGAIIRDVDTGRFVDRDKLHYVDVDAATFSIKGPSIVPRPPQGQPPVAVAWREARDLEWAAAHADIVFVPPPQGEADWAPVRQILAAAQEQGGRSLAPLRYYADVAVAFGGDGPLADAQGVAAHTGTAQALAERIKHWRALGFSGVRLHPQDLDRDLDGVIRELLPLLRGSRSPAAPTPEAGQQPLSLRSRLGLAEASNRYAALAGHGGR</sequence>
<dbReference type="PANTHER" id="PTHR30011">
    <property type="entry name" value="ALKANESULFONATE MONOOXYGENASE-RELATED"/>
    <property type="match status" value="1"/>
</dbReference>
<dbReference type="Pfam" id="PF00296">
    <property type="entry name" value="Bac_luciferase"/>
    <property type="match status" value="1"/>
</dbReference>
<evidence type="ECO:0000256" key="2">
    <source>
        <dbReference type="ARBA" id="ARBA00022643"/>
    </source>
</evidence>
<keyword evidence="4" id="KW-0503">Monooxygenase</keyword>
<evidence type="ECO:0000256" key="4">
    <source>
        <dbReference type="ARBA" id="ARBA00023033"/>
    </source>
</evidence>
<dbReference type="SUPFAM" id="SSF51679">
    <property type="entry name" value="Bacterial luciferase-like"/>
    <property type="match status" value="1"/>
</dbReference>
<keyword evidence="2" id="KW-0288">FMN</keyword>
<proteinExistence type="predicted"/>
<keyword evidence="1" id="KW-0285">Flavoprotein</keyword>
<accession>A0ABX9GIM7</accession>
<dbReference type="InterPro" id="IPR051260">
    <property type="entry name" value="Diverse_substr_monoxygenases"/>
</dbReference>
<protein>
    <submittedName>
        <fullName evidence="6">Luciferase-like monooxygenase</fullName>
    </submittedName>
</protein>
<organism evidence="6 7">
    <name type="scientific">Achromobacter marplatensis</name>
    <dbReference type="NCBI Taxonomy" id="470868"/>
    <lineage>
        <taxon>Bacteria</taxon>
        <taxon>Pseudomonadati</taxon>
        <taxon>Pseudomonadota</taxon>
        <taxon>Betaproteobacteria</taxon>
        <taxon>Burkholderiales</taxon>
        <taxon>Alcaligenaceae</taxon>
        <taxon>Achromobacter</taxon>
    </lineage>
</organism>
<keyword evidence="7" id="KW-1185">Reference proteome</keyword>